<dbReference type="Proteomes" id="UP000600363">
    <property type="component" value="Unassembled WGS sequence"/>
</dbReference>
<gene>
    <name evidence="1" type="ORF">HA299_07215</name>
</gene>
<dbReference type="AlphaFoldDB" id="A0A832RXT3"/>
<proteinExistence type="predicted"/>
<protein>
    <submittedName>
        <fullName evidence="1">Uncharacterized protein</fullName>
    </submittedName>
</protein>
<organism evidence="1 2">
    <name type="scientific">Methermicoccus shengliensis</name>
    <dbReference type="NCBI Taxonomy" id="660064"/>
    <lineage>
        <taxon>Archaea</taxon>
        <taxon>Methanobacteriati</taxon>
        <taxon>Methanobacteriota</taxon>
        <taxon>Stenosarchaea group</taxon>
        <taxon>Methanomicrobia</taxon>
        <taxon>Methanosarcinales</taxon>
        <taxon>Methermicoccaceae</taxon>
        <taxon>Methermicoccus</taxon>
    </lineage>
</organism>
<name>A0A832RXT3_9EURY</name>
<dbReference type="EMBL" id="DUIH01000023">
    <property type="protein sequence ID" value="HIH70376.1"/>
    <property type="molecule type" value="Genomic_DNA"/>
</dbReference>
<accession>A0A832RXT3</accession>
<comment type="caution">
    <text evidence="1">The sequence shown here is derived from an EMBL/GenBank/DDBJ whole genome shotgun (WGS) entry which is preliminary data.</text>
</comment>
<evidence type="ECO:0000313" key="2">
    <source>
        <dbReference type="Proteomes" id="UP000600363"/>
    </source>
</evidence>
<sequence>MMEMRCSMCGYEYEANRRECRGCIRLSHCSMTKCPRCGYEEPMPVRFGVIDWLKRKFSGGE</sequence>
<evidence type="ECO:0000313" key="1">
    <source>
        <dbReference type="EMBL" id="HIH70376.1"/>
    </source>
</evidence>
<reference evidence="1" key="1">
    <citation type="journal article" date="2020" name="bioRxiv">
        <title>A rank-normalized archaeal taxonomy based on genome phylogeny resolves widespread incomplete and uneven classifications.</title>
        <authorList>
            <person name="Rinke C."/>
            <person name="Chuvochina M."/>
            <person name="Mussig A.J."/>
            <person name="Chaumeil P.-A."/>
            <person name="Waite D.W."/>
            <person name="Whitman W.B."/>
            <person name="Parks D.H."/>
            <person name="Hugenholtz P."/>
        </authorList>
    </citation>
    <scope>NUCLEOTIDE SEQUENCE</scope>
    <source>
        <strain evidence="1">UBA12518</strain>
    </source>
</reference>
<dbReference type="RefSeq" id="WP_042686839.1">
    <property type="nucleotide sequence ID" value="NZ_DUIH01000023.1"/>
</dbReference>